<feature type="signal peptide" evidence="1">
    <location>
        <begin position="1"/>
        <end position="21"/>
    </location>
</feature>
<keyword evidence="3" id="KW-1185">Reference proteome</keyword>
<dbReference type="InterPro" id="IPR007298">
    <property type="entry name" value="Cu-R_lipoprotein_NlpE"/>
</dbReference>
<dbReference type="RefSeq" id="WP_367167103.1">
    <property type="nucleotide sequence ID" value="NZ_JBFKZN010000003.1"/>
</dbReference>
<keyword evidence="1" id="KW-0732">Signal</keyword>
<evidence type="ECO:0000313" key="2">
    <source>
        <dbReference type="EMBL" id="MEW5289022.1"/>
    </source>
</evidence>
<comment type="caution">
    <text evidence="2">The sequence shown here is derived from an EMBL/GenBank/DDBJ whole genome shotgun (WGS) entry which is preliminary data.</text>
</comment>
<protein>
    <submittedName>
        <fullName evidence="2">Copper resistance protein NlpE N-terminal domain-containing protein</fullName>
    </submittedName>
</protein>
<dbReference type="Gene3D" id="2.40.128.640">
    <property type="match status" value="1"/>
</dbReference>
<dbReference type="EMBL" id="JBFKZN010000003">
    <property type="protein sequence ID" value="MEW5289022.1"/>
    <property type="molecule type" value="Genomic_DNA"/>
</dbReference>
<accession>A0ABV3MZN9</accession>
<gene>
    <name evidence="2" type="ORF">ABW286_07475</name>
</gene>
<organism evidence="2 3">
    <name type="scientific">Erwinia papayae</name>
    <dbReference type="NCBI Taxonomy" id="206499"/>
    <lineage>
        <taxon>Bacteria</taxon>
        <taxon>Pseudomonadati</taxon>
        <taxon>Pseudomonadota</taxon>
        <taxon>Gammaproteobacteria</taxon>
        <taxon>Enterobacterales</taxon>
        <taxon>Erwiniaceae</taxon>
        <taxon>Erwinia</taxon>
    </lineage>
</organism>
<name>A0ABV3MZN9_9GAMM</name>
<dbReference type="Pfam" id="PF04170">
    <property type="entry name" value="NlpE"/>
    <property type="match status" value="1"/>
</dbReference>
<reference evidence="2 3" key="1">
    <citation type="submission" date="2024-07" db="EMBL/GenBank/DDBJ databases">
        <authorList>
            <person name="Dulla G.F.J."/>
            <person name="Delorm J.G."/>
        </authorList>
    </citation>
    <scope>NUCLEOTIDE SEQUENCE [LARGE SCALE GENOMIC DNA]</scope>
    <source>
        <strain evidence="2 3">JGD 233</strain>
    </source>
</reference>
<dbReference type="PROSITE" id="PS51257">
    <property type="entry name" value="PROKAR_LIPOPROTEIN"/>
    <property type="match status" value="1"/>
</dbReference>
<proteinExistence type="predicted"/>
<dbReference type="Proteomes" id="UP001554567">
    <property type="component" value="Unassembled WGS sequence"/>
</dbReference>
<evidence type="ECO:0000256" key="1">
    <source>
        <dbReference type="SAM" id="SignalP"/>
    </source>
</evidence>
<sequence>MKKIVVAVLATLFLGSLLGCQNPQRVIPPVAETMAQDYQGVIPCADCEGITVSLSLQQGGRYRISERYQGTANLSDVQQGRWSRTAEKLVLISDAGEKRYFRPVPDGLEMMDMQGNPISSANNYRLQRVKSGG</sequence>
<feature type="chain" id="PRO_5046750582" evidence="1">
    <location>
        <begin position="22"/>
        <end position="133"/>
    </location>
</feature>
<evidence type="ECO:0000313" key="3">
    <source>
        <dbReference type="Proteomes" id="UP001554567"/>
    </source>
</evidence>